<evidence type="ECO:0000313" key="4">
    <source>
        <dbReference type="Proteomes" id="UP000002224"/>
    </source>
</evidence>
<keyword evidence="2" id="KW-0472">Membrane</keyword>
<feature type="transmembrane region" description="Helical" evidence="2">
    <location>
        <begin position="155"/>
        <end position="176"/>
    </location>
</feature>
<dbReference type="RefSeq" id="WP_001130746.1">
    <property type="nucleotide sequence ID" value="NC_017382.1"/>
</dbReference>
<sequence length="326" mass="35393">MPLPFILGGLALAAAGYGFKKGIDALDADCEADEFIKKAESLKEEVAKKAESAESDCRRTFARFGEKKLHVLSHIVSNFLDHFHRLNRSRIIIEGINMQDIQRQVSDARNLLNQLNANGIDGDSAPGVIAGCVGLGASGFTTGAILGGGLAASGLAGMAVLGGLLAAPALAILGAISADEMEKKRDDAKAYYSQVKVAVKKADVMVDQFQAVRKMADLFIEQITRFEKIFFSLSIDAISTMKKHHYDTSRYNQKEKDQLCVTVSTLSSLSTFLKAPIMDEHQKLNKKAINALNLMRNQINSLESGQESGHYDVAMIQSNQKGLKNL</sequence>
<dbReference type="AlphaFoldDB" id="A0AAI7ZVR7"/>
<dbReference type="Proteomes" id="UP000002224">
    <property type="component" value="Chromosome"/>
</dbReference>
<evidence type="ECO:0000313" key="3">
    <source>
        <dbReference type="EMBL" id="ACX97768.1"/>
    </source>
</evidence>
<accession>A0AAI7ZVR7</accession>
<keyword evidence="2" id="KW-0812">Transmembrane</keyword>
<gene>
    <name evidence="3" type="ordered locus">KHP_0561</name>
</gene>
<dbReference type="EMBL" id="CP000012">
    <property type="protein sequence ID" value="ACX97768.1"/>
    <property type="molecule type" value="Genomic_DNA"/>
</dbReference>
<proteinExistence type="predicted"/>
<evidence type="ECO:0000256" key="1">
    <source>
        <dbReference type="SAM" id="Coils"/>
    </source>
</evidence>
<feature type="coiled-coil region" evidence="1">
    <location>
        <begin position="25"/>
        <end position="56"/>
    </location>
</feature>
<keyword evidence="1" id="KW-0175">Coiled coil</keyword>
<name>A0AAI7ZVR7_HELP1</name>
<keyword evidence="2" id="KW-1133">Transmembrane helix</keyword>
<evidence type="ECO:0000256" key="2">
    <source>
        <dbReference type="SAM" id="Phobius"/>
    </source>
</evidence>
<protein>
    <submittedName>
        <fullName evidence="3">Ancestral polypeptide</fullName>
    </submittedName>
</protein>
<reference evidence="4" key="1">
    <citation type="submission" date="2004-08" db="EMBL/GenBank/DDBJ databases">
        <title>Genome sequence of Helicobacter pylori strain 51.</title>
        <authorList>
            <person name="Kim S."/>
            <person name="Lee W.K."/>
            <person name="Choi S.H."/>
            <person name="Kang S."/>
            <person name="Park H.S."/>
            <person name="Kim Y.S."/>
            <person name="Lee S.G."/>
            <person name="Byun E.Y."/>
            <person name="Jeong J.E."/>
            <person name="Park Y.H."/>
            <person name="Lee E.J."/>
            <person name="Kim J.S."/>
            <person name="Ryu B.D."/>
            <person name="Lee Y.S."/>
            <person name="Hahn Y."/>
            <person name="Yeom Y.I."/>
            <person name="Park S.G."/>
            <person name="Youn H.S."/>
            <person name="Ko G.H."/>
            <person name="Choi M.B."/>
            <person name="Park C.H."/>
            <person name="Lim J.Y."/>
            <person name="Bae D.W."/>
            <person name="Song J.Y."/>
            <person name="Park J.U."/>
            <person name="Kang H.L."/>
            <person name="Baik S.C."/>
            <person name="Cho M.J."/>
            <person name="Yoo H.S."/>
            <person name="Rhee K.H."/>
        </authorList>
    </citation>
    <scope>NUCLEOTIDE SEQUENCE [LARGE SCALE GENOMIC DNA]</scope>
    <source>
        <strain evidence="4">51</strain>
    </source>
</reference>
<dbReference type="KEGG" id="hpd:KHP_0561"/>
<organism evidence="3 4">
    <name type="scientific">Helicobacter pylori (strain 51)</name>
    <dbReference type="NCBI Taxonomy" id="290847"/>
    <lineage>
        <taxon>Bacteria</taxon>
        <taxon>Pseudomonadati</taxon>
        <taxon>Campylobacterota</taxon>
        <taxon>Epsilonproteobacteria</taxon>
        <taxon>Campylobacterales</taxon>
        <taxon>Helicobacteraceae</taxon>
        <taxon>Helicobacter</taxon>
    </lineage>
</organism>